<dbReference type="AlphaFoldDB" id="A0A543EN89"/>
<reference evidence="1 2" key="1">
    <citation type="submission" date="2019-06" db="EMBL/GenBank/DDBJ databases">
        <title>Sorghum-associated microbial communities from plants grown in Nebraska, USA.</title>
        <authorList>
            <person name="Schachtman D."/>
        </authorList>
    </citation>
    <scope>NUCLEOTIDE SEQUENCE [LARGE SCALE GENOMIC DNA]</scope>
    <source>
        <strain evidence="1 2">110</strain>
    </source>
</reference>
<evidence type="ECO:0000313" key="1">
    <source>
        <dbReference type="EMBL" id="TQM22989.1"/>
    </source>
</evidence>
<comment type="caution">
    <text evidence="1">The sequence shown here is derived from an EMBL/GenBank/DDBJ whole genome shotgun (WGS) entry which is preliminary data.</text>
</comment>
<proteinExistence type="predicted"/>
<keyword evidence="2" id="KW-1185">Reference proteome</keyword>
<sequence>MPIEEVIEFFQNEGVEITEEEAELIMEFLYTLTSAVIRQYFGSE</sequence>
<dbReference type="EMBL" id="VFPD01000001">
    <property type="protein sequence ID" value="TQM22989.1"/>
    <property type="molecule type" value="Genomic_DNA"/>
</dbReference>
<name>A0A543EN89_9FLAO</name>
<dbReference type="Proteomes" id="UP000316437">
    <property type="component" value="Unassembled WGS sequence"/>
</dbReference>
<protein>
    <submittedName>
        <fullName evidence="1">Uncharacterized protein</fullName>
    </submittedName>
</protein>
<gene>
    <name evidence="1" type="ORF">FB551_2715</name>
</gene>
<evidence type="ECO:0000313" key="2">
    <source>
        <dbReference type="Proteomes" id="UP000316437"/>
    </source>
</evidence>
<accession>A0A543EN89</accession>
<organism evidence="1 2">
    <name type="scientific">Chryseobacterium aquifrigidense</name>
    <dbReference type="NCBI Taxonomy" id="558021"/>
    <lineage>
        <taxon>Bacteria</taxon>
        <taxon>Pseudomonadati</taxon>
        <taxon>Bacteroidota</taxon>
        <taxon>Flavobacteriia</taxon>
        <taxon>Flavobacteriales</taxon>
        <taxon>Weeksellaceae</taxon>
        <taxon>Chryseobacterium group</taxon>
        <taxon>Chryseobacterium</taxon>
    </lineage>
</organism>